<dbReference type="AlphaFoldDB" id="A0A3A8E3U6"/>
<feature type="domain" description="GmrSD restriction endonucleases N-terminal" evidence="2">
    <location>
        <begin position="58"/>
        <end position="192"/>
    </location>
</feature>
<evidence type="ECO:0000313" key="3">
    <source>
        <dbReference type="EMBL" id="RKG29607.1"/>
    </source>
</evidence>
<evidence type="ECO:0000256" key="1">
    <source>
        <dbReference type="SAM" id="Coils"/>
    </source>
</evidence>
<dbReference type="RefSeq" id="WP_120403537.1">
    <property type="nucleotide sequence ID" value="NZ_RAXV01000037.1"/>
</dbReference>
<accession>A0A3A8E3U6</accession>
<dbReference type="Proteomes" id="UP000282388">
    <property type="component" value="Unassembled WGS sequence"/>
</dbReference>
<dbReference type="InterPro" id="IPR004919">
    <property type="entry name" value="GmrSD_N"/>
</dbReference>
<organism evidence="3 4">
    <name type="scientific">Acinetobacter tianfuensis</name>
    <dbReference type="NCBI Taxonomy" id="2419603"/>
    <lineage>
        <taxon>Bacteria</taxon>
        <taxon>Pseudomonadati</taxon>
        <taxon>Pseudomonadota</taxon>
        <taxon>Gammaproteobacteria</taxon>
        <taxon>Moraxellales</taxon>
        <taxon>Moraxellaceae</taxon>
        <taxon>Acinetobacter</taxon>
    </lineage>
</organism>
<gene>
    <name evidence="3" type="ORF">D7V32_14410</name>
</gene>
<sequence length="379" mass="44932">MKADINKVEEEIYTKRKTVRYDIRDLTVEQIINKYQDSLDEFWDSETNLEGRKPQSYNLIYIPEYQRDFTWDENRQSKLIESIVLGLPIPFIFVAENSNSSWEVVDGSQRIRTLYNFVKNNLSLKNLESLKLLNNYQFNDLEASRKGKFLSTALRLIVLSEETTDDVKKDMFERINKGSDLLKPMESRKGIYKGKFNDFLYSYAKNDKYVELTPLERWLEKRQEREELLLRFFALSENKQFSIGLEKIGVSKHLDEYLDKKNNSFEKMNAKDLENELTKYKNMISNVIDLVDNVFIYGFRLGHNPHTKRSVFEAISIGVGQFIETHSQIDYKKFDKEEIFKGLNSYEFKKLINGNQLHKRNKLNGRVSFVVRLLEENYK</sequence>
<name>A0A3A8E3U6_9GAMM</name>
<dbReference type="EMBL" id="RAXV01000037">
    <property type="protein sequence ID" value="RKG29607.1"/>
    <property type="molecule type" value="Genomic_DNA"/>
</dbReference>
<feature type="coiled-coil region" evidence="1">
    <location>
        <begin position="263"/>
        <end position="290"/>
    </location>
</feature>
<keyword evidence="4" id="KW-1185">Reference proteome</keyword>
<protein>
    <submittedName>
        <fullName evidence="3">DUF262 domain-containing protein</fullName>
    </submittedName>
</protein>
<dbReference type="Pfam" id="PF03235">
    <property type="entry name" value="GmrSD_N"/>
    <property type="match status" value="1"/>
</dbReference>
<evidence type="ECO:0000259" key="2">
    <source>
        <dbReference type="Pfam" id="PF03235"/>
    </source>
</evidence>
<proteinExistence type="predicted"/>
<comment type="caution">
    <text evidence="3">The sequence shown here is derived from an EMBL/GenBank/DDBJ whole genome shotgun (WGS) entry which is preliminary data.</text>
</comment>
<keyword evidence="1" id="KW-0175">Coiled coil</keyword>
<dbReference type="OrthoDB" id="7802453at2"/>
<evidence type="ECO:0000313" key="4">
    <source>
        <dbReference type="Proteomes" id="UP000282388"/>
    </source>
</evidence>
<dbReference type="PANTHER" id="PTHR39639">
    <property type="entry name" value="CHROMOSOME 16, WHOLE GENOME SHOTGUN SEQUENCE"/>
    <property type="match status" value="1"/>
</dbReference>
<dbReference type="PANTHER" id="PTHR39639:SF1">
    <property type="entry name" value="DUF262 DOMAIN-CONTAINING PROTEIN"/>
    <property type="match status" value="1"/>
</dbReference>
<reference evidence="3 4" key="1">
    <citation type="submission" date="2018-09" db="EMBL/GenBank/DDBJ databases">
        <title>The draft genome of Acinetobacter spp. strains.</title>
        <authorList>
            <person name="Qin J."/>
            <person name="Feng Y."/>
            <person name="Zong Z."/>
        </authorList>
    </citation>
    <scope>NUCLEOTIDE SEQUENCE [LARGE SCALE GENOMIC DNA]</scope>
    <source>
        <strain evidence="3 4">WCHAc060012</strain>
    </source>
</reference>